<proteinExistence type="predicted"/>
<organism evidence="1 2">
    <name type="scientific">Meloidogyne enterolobii</name>
    <name type="common">Root-knot nematode worm</name>
    <name type="synonym">Meloidogyne mayaguensis</name>
    <dbReference type="NCBI Taxonomy" id="390850"/>
    <lineage>
        <taxon>Eukaryota</taxon>
        <taxon>Metazoa</taxon>
        <taxon>Ecdysozoa</taxon>
        <taxon>Nematoda</taxon>
        <taxon>Chromadorea</taxon>
        <taxon>Rhabditida</taxon>
        <taxon>Tylenchina</taxon>
        <taxon>Tylenchomorpha</taxon>
        <taxon>Tylenchoidea</taxon>
        <taxon>Meloidogynidae</taxon>
        <taxon>Meloidogyninae</taxon>
        <taxon>Meloidogyne</taxon>
    </lineage>
</organism>
<protein>
    <submittedName>
        <fullName evidence="1">Uncharacterized protein</fullName>
    </submittedName>
</protein>
<reference evidence="1" key="1">
    <citation type="submission" date="2023-11" db="EMBL/GenBank/DDBJ databases">
        <authorList>
            <person name="Poullet M."/>
        </authorList>
    </citation>
    <scope>NUCLEOTIDE SEQUENCE</scope>
    <source>
        <strain evidence="1">E1834</strain>
    </source>
</reference>
<evidence type="ECO:0000313" key="1">
    <source>
        <dbReference type="EMBL" id="CAK5091440.1"/>
    </source>
</evidence>
<keyword evidence="2" id="KW-1185">Reference proteome</keyword>
<gene>
    <name evidence="1" type="ORF">MENTE1834_LOCUS39280</name>
</gene>
<sequence length="145" mass="17145">MPRIPKNLEQMIVIRCWLEQLLNCAFENAHNIIFNPQMIDLLFGNDKTILKQFHVQSFYLEARNNTIENFLKFGLNRFAIYKDFTIVFRDDISKQNEDILFNIIINEGNKLPQVCFGDFDSFRLYDLIVEVSYQAVVGSSYQNLY</sequence>
<comment type="caution">
    <text evidence="1">The sequence shown here is derived from an EMBL/GenBank/DDBJ whole genome shotgun (WGS) entry which is preliminary data.</text>
</comment>
<dbReference type="EMBL" id="CAVMJV010000088">
    <property type="protein sequence ID" value="CAK5091440.1"/>
    <property type="molecule type" value="Genomic_DNA"/>
</dbReference>
<name>A0ACB1AJ36_MELEN</name>
<dbReference type="Proteomes" id="UP001497535">
    <property type="component" value="Unassembled WGS sequence"/>
</dbReference>
<evidence type="ECO:0000313" key="2">
    <source>
        <dbReference type="Proteomes" id="UP001497535"/>
    </source>
</evidence>
<accession>A0ACB1AJ36</accession>